<protein>
    <submittedName>
        <fullName evidence="2">Uncharacterized protein</fullName>
    </submittedName>
</protein>
<comment type="caution">
    <text evidence="2">The sequence shown here is derived from an EMBL/GenBank/DDBJ whole genome shotgun (WGS) entry which is preliminary data.</text>
</comment>
<dbReference type="Proteomes" id="UP001206595">
    <property type="component" value="Unassembled WGS sequence"/>
</dbReference>
<evidence type="ECO:0000313" key="3">
    <source>
        <dbReference type="Proteomes" id="UP001206595"/>
    </source>
</evidence>
<proteinExistence type="predicted"/>
<name>A0AAD5HE41_UMBRA</name>
<dbReference type="GeneID" id="75914698"/>
<dbReference type="AlphaFoldDB" id="A0AAD5HE41"/>
<gene>
    <name evidence="2" type="ORF">K450DRAFT_243020</name>
</gene>
<evidence type="ECO:0000256" key="1">
    <source>
        <dbReference type="SAM" id="Phobius"/>
    </source>
</evidence>
<feature type="transmembrane region" description="Helical" evidence="1">
    <location>
        <begin position="53"/>
        <end position="70"/>
    </location>
</feature>
<keyword evidence="1" id="KW-0812">Transmembrane</keyword>
<dbReference type="EMBL" id="MU620922">
    <property type="protein sequence ID" value="KAI8579151.1"/>
    <property type="molecule type" value="Genomic_DNA"/>
</dbReference>
<reference evidence="2" key="2">
    <citation type="journal article" date="2022" name="Proc. Natl. Acad. Sci. U.S.A.">
        <title>Diploid-dominant life cycles characterize the early evolution of Fungi.</title>
        <authorList>
            <person name="Amses K.R."/>
            <person name="Simmons D.R."/>
            <person name="Longcore J.E."/>
            <person name="Mondo S.J."/>
            <person name="Seto K."/>
            <person name="Jeronimo G.H."/>
            <person name="Bonds A.E."/>
            <person name="Quandt C.A."/>
            <person name="Davis W.J."/>
            <person name="Chang Y."/>
            <person name="Federici B.A."/>
            <person name="Kuo A."/>
            <person name="LaButti K."/>
            <person name="Pangilinan J."/>
            <person name="Andreopoulos W."/>
            <person name="Tritt A."/>
            <person name="Riley R."/>
            <person name="Hundley H."/>
            <person name="Johnson J."/>
            <person name="Lipzen A."/>
            <person name="Barry K."/>
            <person name="Lang B.F."/>
            <person name="Cuomo C.A."/>
            <person name="Buchler N.E."/>
            <person name="Grigoriev I.V."/>
            <person name="Spatafora J.W."/>
            <person name="Stajich J.E."/>
            <person name="James T.Y."/>
        </authorList>
    </citation>
    <scope>NUCLEOTIDE SEQUENCE</scope>
    <source>
        <strain evidence="2">AG</strain>
    </source>
</reference>
<organism evidence="2 3">
    <name type="scientific">Umbelopsis ramanniana AG</name>
    <dbReference type="NCBI Taxonomy" id="1314678"/>
    <lineage>
        <taxon>Eukaryota</taxon>
        <taxon>Fungi</taxon>
        <taxon>Fungi incertae sedis</taxon>
        <taxon>Mucoromycota</taxon>
        <taxon>Mucoromycotina</taxon>
        <taxon>Umbelopsidomycetes</taxon>
        <taxon>Umbelopsidales</taxon>
        <taxon>Umbelopsidaceae</taxon>
        <taxon>Umbelopsis</taxon>
    </lineage>
</organism>
<keyword evidence="1" id="KW-0472">Membrane</keyword>
<dbReference type="RefSeq" id="XP_051444155.1">
    <property type="nucleotide sequence ID" value="XM_051589353.1"/>
</dbReference>
<accession>A0AAD5HE41</accession>
<sequence>MDDPIARTRRQHTIPYANTAIYFLSCVLFFKDTPLAVNTFRRRERRVDWQGKKIVWVGGTISMVAAHFFVTR</sequence>
<reference evidence="2" key="1">
    <citation type="submission" date="2021-06" db="EMBL/GenBank/DDBJ databases">
        <authorList>
            <consortium name="DOE Joint Genome Institute"/>
            <person name="Mondo S.J."/>
            <person name="Amses K.R."/>
            <person name="Simmons D.R."/>
            <person name="Longcore J.E."/>
            <person name="Seto K."/>
            <person name="Alves G.H."/>
            <person name="Bonds A.E."/>
            <person name="Quandt C.A."/>
            <person name="Davis W.J."/>
            <person name="Chang Y."/>
            <person name="Letcher P.M."/>
            <person name="Powell M.J."/>
            <person name="Kuo A."/>
            <person name="Labutti K."/>
            <person name="Pangilinan J."/>
            <person name="Andreopoulos W."/>
            <person name="Tritt A."/>
            <person name="Riley R."/>
            <person name="Hundley H."/>
            <person name="Johnson J."/>
            <person name="Lipzen A."/>
            <person name="Barry K."/>
            <person name="Berbee M.L."/>
            <person name="Buchler N.E."/>
            <person name="Grigoriev I.V."/>
            <person name="Spatafora J.W."/>
            <person name="Stajich J.E."/>
            <person name="James T.Y."/>
        </authorList>
    </citation>
    <scope>NUCLEOTIDE SEQUENCE</scope>
    <source>
        <strain evidence="2">AG</strain>
    </source>
</reference>
<evidence type="ECO:0000313" key="2">
    <source>
        <dbReference type="EMBL" id="KAI8579151.1"/>
    </source>
</evidence>
<keyword evidence="3" id="KW-1185">Reference proteome</keyword>
<keyword evidence="1" id="KW-1133">Transmembrane helix</keyword>